<keyword evidence="1" id="KW-1133">Transmembrane helix</keyword>
<dbReference type="GeneID" id="7272306"/>
<dbReference type="KEGG" id="mpl:Mpal_0816"/>
<keyword evidence="1" id="KW-0812">Transmembrane</keyword>
<feature type="transmembrane region" description="Helical" evidence="1">
    <location>
        <begin position="52"/>
        <end position="70"/>
    </location>
</feature>
<feature type="transmembrane region" description="Helical" evidence="1">
    <location>
        <begin position="100"/>
        <end position="117"/>
    </location>
</feature>
<reference evidence="2 3" key="1">
    <citation type="journal article" date="2015" name="Genome Announc.">
        <title>Complete Genome Sequence of Methanosphaerula palustris E1-9CT, a Hydrogenotrophic Methanogen Isolated from a Minerotrophic Fen Peatland.</title>
        <authorList>
            <person name="Cadillo-Quiroz H."/>
            <person name="Browne P."/>
            <person name="Kyrpides N."/>
            <person name="Woyke T."/>
            <person name="Goodwin L."/>
            <person name="Detter C."/>
            <person name="Yavitt J.B."/>
            <person name="Zinder S.H."/>
        </authorList>
    </citation>
    <scope>NUCLEOTIDE SEQUENCE [LARGE SCALE GENOMIC DNA]</scope>
    <source>
        <strain evidence="3">ATCC BAA-1556 / DSM 19958 / E1-9c</strain>
    </source>
</reference>
<sequence length="155" mass="16857" precursor="true">MKARLISSIIVFAAGMIGFTTSFTHPEWSIGMIPATVLLLLSLCIGKDFTRFWFYTLCAGEACVVATGWISMPLALLVQILLLLALIIPDGALRERGQAMGFVLFLLGAGMITLWISQFHHMIVPAIILSAIALVTVGGISLQEYRLKRRYGGSA</sequence>
<name>B8GGA4_METPE</name>
<feature type="transmembrane region" description="Helical" evidence="1">
    <location>
        <begin position="76"/>
        <end position="93"/>
    </location>
</feature>
<evidence type="ECO:0000313" key="2">
    <source>
        <dbReference type="EMBL" id="ACL16178.1"/>
    </source>
</evidence>
<dbReference type="RefSeq" id="WP_012617497.1">
    <property type="nucleotide sequence ID" value="NC_011832.1"/>
</dbReference>
<gene>
    <name evidence="2" type="ordered locus">Mpal_0816</name>
</gene>
<dbReference type="EMBL" id="CP001338">
    <property type="protein sequence ID" value="ACL16178.1"/>
    <property type="molecule type" value="Genomic_DNA"/>
</dbReference>
<dbReference type="STRING" id="521011.Mpal_0816"/>
<accession>B8GGA4</accession>
<feature type="transmembrane region" description="Helical" evidence="1">
    <location>
        <begin position="28"/>
        <end position="45"/>
    </location>
</feature>
<dbReference type="HOGENOM" id="CLU_1691573_0_0_2"/>
<keyword evidence="1" id="KW-0472">Membrane</keyword>
<protein>
    <submittedName>
        <fullName evidence="2">Uncharacterized protein</fullName>
    </submittedName>
</protein>
<keyword evidence="3" id="KW-1185">Reference proteome</keyword>
<organism evidence="2 3">
    <name type="scientific">Methanosphaerula palustris (strain ATCC BAA-1556 / DSM 19958 / E1-9c)</name>
    <dbReference type="NCBI Taxonomy" id="521011"/>
    <lineage>
        <taxon>Archaea</taxon>
        <taxon>Methanobacteriati</taxon>
        <taxon>Methanobacteriota</taxon>
        <taxon>Stenosarchaea group</taxon>
        <taxon>Methanomicrobia</taxon>
        <taxon>Methanomicrobiales</taxon>
        <taxon>Methanoregulaceae</taxon>
        <taxon>Methanosphaerula</taxon>
    </lineage>
</organism>
<dbReference type="Proteomes" id="UP000002457">
    <property type="component" value="Chromosome"/>
</dbReference>
<evidence type="ECO:0000313" key="3">
    <source>
        <dbReference type="Proteomes" id="UP000002457"/>
    </source>
</evidence>
<evidence type="ECO:0000256" key="1">
    <source>
        <dbReference type="SAM" id="Phobius"/>
    </source>
</evidence>
<proteinExistence type="predicted"/>
<dbReference type="AlphaFoldDB" id="B8GGA4"/>
<feature type="transmembrane region" description="Helical" evidence="1">
    <location>
        <begin position="123"/>
        <end position="142"/>
    </location>
</feature>